<protein>
    <recommendedName>
        <fullName evidence="6">nicotinamidase</fullName>
        <ecNumber evidence="6">3.5.1.19</ecNumber>
    </recommendedName>
    <alternativeName>
        <fullName evidence="7">Nicotinamide deamidase</fullName>
    </alternativeName>
</protein>
<dbReference type="PANTHER" id="PTHR11080:SF2">
    <property type="entry name" value="LD05707P"/>
    <property type="match status" value="1"/>
</dbReference>
<evidence type="ECO:0000256" key="6">
    <source>
        <dbReference type="ARBA" id="ARBA00039017"/>
    </source>
</evidence>
<dbReference type="PANTHER" id="PTHR11080">
    <property type="entry name" value="PYRAZINAMIDASE/NICOTINAMIDASE"/>
    <property type="match status" value="1"/>
</dbReference>
<dbReference type="Pfam" id="PF00857">
    <property type="entry name" value="Isochorismatase"/>
    <property type="match status" value="1"/>
</dbReference>
<comment type="similarity">
    <text evidence="1">Belongs to the isochorismatase family.</text>
</comment>
<dbReference type="Gene3D" id="3.40.50.850">
    <property type="entry name" value="Isochorismatase-like"/>
    <property type="match status" value="1"/>
</dbReference>
<reference evidence="9 10" key="1">
    <citation type="submission" date="2021-02" db="EMBL/GenBank/DDBJ databases">
        <title>Characterization of Marinitoga sp. nov. str. BP5-C20A.</title>
        <authorList>
            <person name="Erauso G."/>
            <person name="Postec A."/>
        </authorList>
    </citation>
    <scope>NUCLEOTIDE SEQUENCE [LARGE SCALE GENOMIC DNA]</scope>
    <source>
        <strain evidence="9 10">BP5-C20A</strain>
    </source>
</reference>
<dbReference type="InterPro" id="IPR052347">
    <property type="entry name" value="Isochorismatase_Nicotinamidase"/>
</dbReference>
<evidence type="ECO:0000256" key="3">
    <source>
        <dbReference type="ARBA" id="ARBA00022723"/>
    </source>
</evidence>
<evidence type="ECO:0000256" key="4">
    <source>
        <dbReference type="ARBA" id="ARBA00022801"/>
    </source>
</evidence>
<sequence length="187" mass="21478">MEFNSENTAILCVDCQNGFTLRCPNELPVEGTDEKWIKSVNEFLNEAKKNNYLIVASKDDHPKNHKSFEIWPPHCIKNTFGNELFINTYDFVVKKGTTENTDSYSAFYEDFKTKKENSLENILNEYKIKKLIVLGLAGDVCVLETIKTALERGFDIVVLNDYIKSVNKKNINKILESENLSNEVKII</sequence>
<evidence type="ECO:0000256" key="5">
    <source>
        <dbReference type="ARBA" id="ARBA00037900"/>
    </source>
</evidence>
<dbReference type="InterPro" id="IPR036380">
    <property type="entry name" value="Isochorismatase-like_sf"/>
</dbReference>
<organism evidence="9 10">
    <name type="scientific">Marinitoga aeolica</name>
    <dbReference type="NCBI Taxonomy" id="2809031"/>
    <lineage>
        <taxon>Bacteria</taxon>
        <taxon>Thermotogati</taxon>
        <taxon>Thermotogota</taxon>
        <taxon>Thermotogae</taxon>
        <taxon>Petrotogales</taxon>
        <taxon>Petrotogaceae</taxon>
        <taxon>Marinitoga</taxon>
    </lineage>
</organism>
<keyword evidence="2" id="KW-0662">Pyridine nucleotide biosynthesis</keyword>
<dbReference type="SUPFAM" id="SSF52499">
    <property type="entry name" value="Isochorismatase-like hydrolases"/>
    <property type="match status" value="1"/>
</dbReference>
<accession>A0ABY8PTS8</accession>
<dbReference type="Proteomes" id="UP001232493">
    <property type="component" value="Chromosome"/>
</dbReference>
<dbReference type="InterPro" id="IPR000868">
    <property type="entry name" value="Isochorismatase-like_dom"/>
</dbReference>
<gene>
    <name evidence="9" type="ORF">JRV97_00345</name>
</gene>
<evidence type="ECO:0000256" key="1">
    <source>
        <dbReference type="ARBA" id="ARBA00006336"/>
    </source>
</evidence>
<evidence type="ECO:0000313" key="10">
    <source>
        <dbReference type="Proteomes" id="UP001232493"/>
    </source>
</evidence>
<evidence type="ECO:0000313" key="9">
    <source>
        <dbReference type="EMBL" id="WGS66048.1"/>
    </source>
</evidence>
<keyword evidence="10" id="KW-1185">Reference proteome</keyword>
<feature type="domain" description="Isochorismatase-like" evidence="8">
    <location>
        <begin position="8"/>
        <end position="169"/>
    </location>
</feature>
<evidence type="ECO:0000256" key="7">
    <source>
        <dbReference type="ARBA" id="ARBA00043224"/>
    </source>
</evidence>
<dbReference type="EC" id="3.5.1.19" evidence="6"/>
<proteinExistence type="inferred from homology"/>
<comment type="pathway">
    <text evidence="5">Cofactor biosynthesis; nicotinate biosynthesis; nicotinate from nicotinamide: step 1/1.</text>
</comment>
<evidence type="ECO:0000259" key="8">
    <source>
        <dbReference type="Pfam" id="PF00857"/>
    </source>
</evidence>
<name>A0ABY8PTS8_9BACT</name>
<evidence type="ECO:0000256" key="2">
    <source>
        <dbReference type="ARBA" id="ARBA00022642"/>
    </source>
</evidence>
<keyword evidence="4" id="KW-0378">Hydrolase</keyword>
<keyword evidence="3" id="KW-0479">Metal-binding</keyword>
<dbReference type="EMBL" id="CP069362">
    <property type="protein sequence ID" value="WGS66048.1"/>
    <property type="molecule type" value="Genomic_DNA"/>
</dbReference>